<dbReference type="RefSeq" id="WP_148076182.1">
    <property type="nucleotide sequence ID" value="NZ_CP042913.1"/>
</dbReference>
<feature type="compositionally biased region" description="Polar residues" evidence="1">
    <location>
        <begin position="133"/>
        <end position="160"/>
    </location>
</feature>
<organism evidence="2 3">
    <name type="scientific">Bythopirellula goksoeyrii</name>
    <dbReference type="NCBI Taxonomy" id="1400387"/>
    <lineage>
        <taxon>Bacteria</taxon>
        <taxon>Pseudomonadati</taxon>
        <taxon>Planctomycetota</taxon>
        <taxon>Planctomycetia</taxon>
        <taxon>Pirellulales</taxon>
        <taxon>Lacipirellulaceae</taxon>
        <taxon>Bythopirellula</taxon>
    </lineage>
</organism>
<dbReference type="KEGG" id="bgok:Pr1d_53740"/>
<evidence type="ECO:0000256" key="1">
    <source>
        <dbReference type="SAM" id="MobiDB-lite"/>
    </source>
</evidence>
<evidence type="ECO:0000313" key="2">
    <source>
        <dbReference type="EMBL" id="QEG38026.1"/>
    </source>
</evidence>
<keyword evidence="3" id="KW-1185">Reference proteome</keyword>
<dbReference type="Proteomes" id="UP000323917">
    <property type="component" value="Chromosome"/>
</dbReference>
<accession>A0A5B9QLZ5</accession>
<protein>
    <submittedName>
        <fullName evidence="2">Uncharacterized protein</fullName>
    </submittedName>
</protein>
<reference evidence="2 3" key="1">
    <citation type="submission" date="2019-08" db="EMBL/GenBank/DDBJ databases">
        <title>Deep-cultivation of Planctomycetes and their phenomic and genomic characterization uncovers novel biology.</title>
        <authorList>
            <person name="Wiegand S."/>
            <person name="Jogler M."/>
            <person name="Boedeker C."/>
            <person name="Pinto D."/>
            <person name="Vollmers J."/>
            <person name="Rivas-Marin E."/>
            <person name="Kohn T."/>
            <person name="Peeters S.H."/>
            <person name="Heuer A."/>
            <person name="Rast P."/>
            <person name="Oberbeckmann S."/>
            <person name="Bunk B."/>
            <person name="Jeske O."/>
            <person name="Meyerdierks A."/>
            <person name="Storesund J.E."/>
            <person name="Kallscheuer N."/>
            <person name="Luecker S."/>
            <person name="Lage O.M."/>
            <person name="Pohl T."/>
            <person name="Merkel B.J."/>
            <person name="Hornburger P."/>
            <person name="Mueller R.-W."/>
            <person name="Bruemmer F."/>
            <person name="Labrenz M."/>
            <person name="Spormann A.M."/>
            <person name="Op den Camp H."/>
            <person name="Overmann J."/>
            <person name="Amann R."/>
            <person name="Jetten M.S.M."/>
            <person name="Mascher T."/>
            <person name="Medema M.H."/>
            <person name="Devos D.P."/>
            <person name="Kaster A.-K."/>
            <person name="Ovreas L."/>
            <person name="Rohde M."/>
            <person name="Galperin M.Y."/>
            <person name="Jogler C."/>
        </authorList>
    </citation>
    <scope>NUCLEOTIDE SEQUENCE [LARGE SCALE GENOMIC DNA]</scope>
    <source>
        <strain evidence="2 3">Pr1d</strain>
    </source>
</reference>
<proteinExistence type="predicted"/>
<dbReference type="AlphaFoldDB" id="A0A5B9QLZ5"/>
<dbReference type="OrthoDB" id="277325at2"/>
<evidence type="ECO:0000313" key="3">
    <source>
        <dbReference type="Proteomes" id="UP000323917"/>
    </source>
</evidence>
<gene>
    <name evidence="2" type="ORF">Pr1d_53740</name>
</gene>
<dbReference type="EMBL" id="CP042913">
    <property type="protein sequence ID" value="QEG38026.1"/>
    <property type="molecule type" value="Genomic_DNA"/>
</dbReference>
<feature type="region of interest" description="Disordered" evidence="1">
    <location>
        <begin position="133"/>
        <end position="168"/>
    </location>
</feature>
<name>A0A5B9QLZ5_9BACT</name>
<sequence length="168" mass="18697">MNLYHDTYLRTKVGLVCACLITLAATESQGQTYHGGPVYSTPAAVYFGSAQGNNRQMMTPQQAAISQPVQLTGNKPFQDIQHAPTVSPYLSMDLLETGTSLPNYYAYVRPQLQQMETNQRQAEEIRRLKKQVRMSNGQGSLNKNQNEGMPTTGGNKQFMNLGNYFPGR</sequence>